<dbReference type="SUPFAM" id="SSF101489">
    <property type="entry name" value="Eukaryotic initiation factor 4f subunit eIF4g, eIF4e-binding domain"/>
    <property type="match status" value="1"/>
</dbReference>
<evidence type="ECO:0000256" key="2">
    <source>
        <dbReference type="ARBA" id="ARBA00005775"/>
    </source>
</evidence>
<accession>A0A015K2B5</accession>
<comment type="similarity">
    <text evidence="2">Belongs to the eukaryotic initiation factor 4G family.</text>
</comment>
<dbReference type="InterPro" id="IPR003890">
    <property type="entry name" value="MIF4G-like_typ-3"/>
</dbReference>
<dbReference type="Gene3D" id="1.25.40.180">
    <property type="match status" value="1"/>
</dbReference>
<evidence type="ECO:0000256" key="5">
    <source>
        <dbReference type="ARBA" id="ARBA00022553"/>
    </source>
</evidence>
<comment type="subcellular location">
    <subcellularLocation>
        <location evidence="1">Cytoplasm</location>
    </subcellularLocation>
</comment>
<dbReference type="GO" id="GO:0010494">
    <property type="term" value="C:cytoplasmic stress granule"/>
    <property type="evidence" value="ECO:0007669"/>
    <property type="project" value="UniProtKB-ARBA"/>
</dbReference>
<dbReference type="OrthoDB" id="514777at2759"/>
<keyword evidence="4" id="KW-0396">Initiation factor</keyword>
<dbReference type="HOGENOM" id="CLU_425226_0_0_1"/>
<evidence type="ECO:0000256" key="6">
    <source>
        <dbReference type="ARBA" id="ARBA00022884"/>
    </source>
</evidence>
<dbReference type="InterPro" id="IPR022745">
    <property type="entry name" value="eIF4G1_eIF4E-bd"/>
</dbReference>
<feature type="region of interest" description="Disordered" evidence="8">
    <location>
        <begin position="539"/>
        <end position="605"/>
    </location>
</feature>
<feature type="compositionally biased region" description="Basic and acidic residues" evidence="8">
    <location>
        <begin position="566"/>
        <end position="577"/>
    </location>
</feature>
<dbReference type="Pfam" id="PF02854">
    <property type="entry name" value="MIF4G"/>
    <property type="match status" value="1"/>
</dbReference>
<dbReference type="AlphaFoldDB" id="A0A015K2B5"/>
<keyword evidence="7" id="KW-0648">Protein biosynthesis</keyword>
<feature type="compositionally biased region" description="Polar residues" evidence="8">
    <location>
        <begin position="578"/>
        <end position="597"/>
    </location>
</feature>
<evidence type="ECO:0000256" key="1">
    <source>
        <dbReference type="ARBA" id="ARBA00004496"/>
    </source>
</evidence>
<evidence type="ECO:0000313" key="10">
    <source>
        <dbReference type="EMBL" id="EXX53556.1"/>
    </source>
</evidence>
<reference evidence="10 11" key="1">
    <citation type="submission" date="2014-02" db="EMBL/GenBank/DDBJ databases">
        <title>Single nucleus genome sequencing reveals high similarity among nuclei of an endomycorrhizal fungus.</title>
        <authorList>
            <person name="Lin K."/>
            <person name="Geurts R."/>
            <person name="Zhang Z."/>
            <person name="Limpens E."/>
            <person name="Saunders D.G."/>
            <person name="Mu D."/>
            <person name="Pang E."/>
            <person name="Cao H."/>
            <person name="Cha H."/>
            <person name="Lin T."/>
            <person name="Zhou Q."/>
            <person name="Shang Y."/>
            <person name="Li Y."/>
            <person name="Ivanov S."/>
            <person name="Sharma T."/>
            <person name="Velzen R.V."/>
            <person name="Ruijter N.D."/>
            <person name="Aanen D.K."/>
            <person name="Win J."/>
            <person name="Kamoun S."/>
            <person name="Bisseling T."/>
            <person name="Huang S."/>
        </authorList>
    </citation>
    <scope>NUCLEOTIDE SEQUENCE [LARGE SCALE GENOMIC DNA]</scope>
    <source>
        <strain evidence="11">DAOM197198w</strain>
    </source>
</reference>
<evidence type="ECO:0000259" key="9">
    <source>
        <dbReference type="SMART" id="SM00543"/>
    </source>
</evidence>
<evidence type="ECO:0000256" key="7">
    <source>
        <dbReference type="ARBA" id="ARBA00022917"/>
    </source>
</evidence>
<dbReference type="Proteomes" id="UP000022910">
    <property type="component" value="Unassembled WGS sequence"/>
</dbReference>
<dbReference type="STRING" id="1432141.A0A015K2B5"/>
<organism evidence="10 11">
    <name type="scientific">Rhizophagus irregularis (strain DAOM 197198w)</name>
    <name type="common">Glomus intraradices</name>
    <dbReference type="NCBI Taxonomy" id="1432141"/>
    <lineage>
        <taxon>Eukaryota</taxon>
        <taxon>Fungi</taxon>
        <taxon>Fungi incertae sedis</taxon>
        <taxon>Mucoromycota</taxon>
        <taxon>Glomeromycotina</taxon>
        <taxon>Glomeromycetes</taxon>
        <taxon>Glomerales</taxon>
        <taxon>Glomeraceae</taxon>
        <taxon>Rhizophagus</taxon>
    </lineage>
</organism>
<proteinExistence type="inferred from homology"/>
<keyword evidence="3" id="KW-0963">Cytoplasm</keyword>
<dbReference type="OMA" id="CKLMITI"/>
<dbReference type="InterPro" id="IPR036211">
    <property type="entry name" value="eIF4G_eIF4E-bd_sf"/>
</dbReference>
<evidence type="ECO:0000256" key="3">
    <source>
        <dbReference type="ARBA" id="ARBA00022490"/>
    </source>
</evidence>
<dbReference type="Gene3D" id="1.20.970.30">
    <property type="entry name" value="eIF4G, eIF4E-binding domain"/>
    <property type="match status" value="1"/>
</dbReference>
<gene>
    <name evidence="10" type="ORF">RirG_242860</name>
</gene>
<dbReference type="Pfam" id="PF12152">
    <property type="entry name" value="eIF_4G1"/>
    <property type="match status" value="1"/>
</dbReference>
<evidence type="ECO:0000313" key="11">
    <source>
        <dbReference type="Proteomes" id="UP000022910"/>
    </source>
</evidence>
<keyword evidence="5" id="KW-0597">Phosphoprotein</keyword>
<dbReference type="SUPFAM" id="SSF48371">
    <property type="entry name" value="ARM repeat"/>
    <property type="match status" value="1"/>
</dbReference>
<dbReference type="GO" id="GO:0016281">
    <property type="term" value="C:eukaryotic translation initiation factor 4F complex"/>
    <property type="evidence" value="ECO:0007669"/>
    <property type="project" value="TreeGrafter"/>
</dbReference>
<feature type="domain" description="MIF4G" evidence="9">
    <location>
        <begin position="295"/>
        <end position="530"/>
    </location>
</feature>
<dbReference type="GO" id="GO:0003729">
    <property type="term" value="F:mRNA binding"/>
    <property type="evidence" value="ECO:0007669"/>
    <property type="project" value="TreeGrafter"/>
</dbReference>
<keyword evidence="6" id="KW-0694">RNA-binding</keyword>
<dbReference type="SMART" id="SM00543">
    <property type="entry name" value="MIF4G"/>
    <property type="match status" value="1"/>
</dbReference>
<name>A0A015K2B5_RHIIW</name>
<dbReference type="PANTHER" id="PTHR23253:SF9">
    <property type="entry name" value="EUKARYOTIC TRANSLATION INITIATION FACTOR 4 GAMMA 2"/>
    <property type="match status" value="1"/>
</dbReference>
<protein>
    <submittedName>
        <fullName evidence="10">Tif4632p</fullName>
    </submittedName>
</protein>
<dbReference type="FunFam" id="1.25.40.180:FF:000020">
    <property type="entry name" value="Eukaryotic translation initiation factor subunit"/>
    <property type="match status" value="1"/>
</dbReference>
<dbReference type="PANTHER" id="PTHR23253">
    <property type="entry name" value="EUKARYOTIC TRANSLATION INITIATION FACTOR 4 GAMMA"/>
    <property type="match status" value="1"/>
</dbReference>
<dbReference type="InterPro" id="IPR016024">
    <property type="entry name" value="ARM-type_fold"/>
</dbReference>
<dbReference type="GO" id="GO:0003743">
    <property type="term" value="F:translation initiation factor activity"/>
    <property type="evidence" value="ECO:0007669"/>
    <property type="project" value="UniProtKB-KW"/>
</dbReference>
<comment type="caution">
    <text evidence="10">The sequence shown here is derived from an EMBL/GenBank/DDBJ whole genome shotgun (WGS) entry which is preliminary data.</text>
</comment>
<feature type="compositionally biased region" description="Basic and acidic residues" evidence="8">
    <location>
        <begin position="193"/>
        <end position="205"/>
    </location>
</feature>
<feature type="region of interest" description="Disordered" evidence="8">
    <location>
        <begin position="187"/>
        <end position="222"/>
    </location>
</feature>
<dbReference type="EMBL" id="JEMT01028855">
    <property type="protein sequence ID" value="EXX53556.1"/>
    <property type="molecule type" value="Genomic_DNA"/>
</dbReference>
<sequence>MNKDKNSLKISKSPYKENEFYDNKEINVEKEFNEKNSCECEENINIQSQTINSLTVRVENLETDLFVVKNQDIKKLQQKFKLARLSAVNGRQVVDRFYEPQISLATQNIKNCISSNKLKGKEVESYNDNALCSARMIDDLNSIKYPPNIKPQNPALNSNAEPGKFRYDRDFMMQFMRVCRERPKNLENLYDTSTEKPEKPEDNSTRRRKRRTNRQVQSQTIEEKMLTPTTDVFDKTGLDRLYNTLDKGARQVQELNVIQEKVAPIERSENQKVPVSALGILPKTTEDIIPTYIVIRDIREFLKKLTPEKFDFVSDQIIEYANRSRDEKDGRILRELTHLIIEGLKPQEICALYAQLCRKIMENIDPRIVDENVKNIEGNFIQGGALFRKYLLNCCQEGFEKGWDESNLVSEKSRKKAKRRGLGLICFISELFKLNMVTERIMHECIKKLLVFQDLPGEEEMEVLCKLMITIGEELDHFKTNQLEKKLDYGKAKRLMDSYFNAMRNITNLPNLPDRIKSMLMSTIDLRNNAWKPLYSPNAAKQKEDAESPKTSSAGITEPVWPRGSSGHDHRSDKEMTSQESSASSGNDGWNVVSKSTSLKKNKEKAGDLTKFGSVGRIRVSGKVNLVPGGTFGILSKGAKGWSK</sequence>
<keyword evidence="11" id="KW-1185">Reference proteome</keyword>
<evidence type="ECO:0000256" key="4">
    <source>
        <dbReference type="ARBA" id="ARBA00022540"/>
    </source>
</evidence>
<evidence type="ECO:0000256" key="8">
    <source>
        <dbReference type="SAM" id="MobiDB-lite"/>
    </source>
</evidence>
<dbReference type="SMR" id="A0A015K2B5"/>